<keyword evidence="2" id="KW-0548">Nucleotidyltransferase</keyword>
<organism evidence="7">
    <name type="scientific">marine sediment metagenome</name>
    <dbReference type="NCBI Taxonomy" id="412755"/>
    <lineage>
        <taxon>unclassified sequences</taxon>
        <taxon>metagenomes</taxon>
        <taxon>ecological metagenomes</taxon>
    </lineage>
</organism>
<dbReference type="PANTHER" id="PTHR32294">
    <property type="entry name" value="DNA POLYMERASE III SUBUNIT ALPHA"/>
    <property type="match status" value="1"/>
</dbReference>
<dbReference type="InterPro" id="IPR041931">
    <property type="entry name" value="DNA_pol3_alpha_thumb_dom"/>
</dbReference>
<dbReference type="Pfam" id="PF07733">
    <property type="entry name" value="DNA_pol3_alpha"/>
    <property type="match status" value="1"/>
</dbReference>
<evidence type="ECO:0000256" key="3">
    <source>
        <dbReference type="ARBA" id="ARBA00022705"/>
    </source>
</evidence>
<keyword evidence="3" id="KW-0235">DNA replication</keyword>
<reference evidence="7" key="1">
    <citation type="journal article" date="2014" name="Front. Microbiol.">
        <title>High frequency of phylogenetically diverse reductive dehalogenase-homologous genes in deep subseafloor sedimentary metagenomes.</title>
        <authorList>
            <person name="Kawai M."/>
            <person name="Futagami T."/>
            <person name="Toyoda A."/>
            <person name="Takaki Y."/>
            <person name="Nishi S."/>
            <person name="Hori S."/>
            <person name="Arai W."/>
            <person name="Tsubouchi T."/>
            <person name="Morono Y."/>
            <person name="Uchiyama I."/>
            <person name="Ito T."/>
            <person name="Fujiyama A."/>
            <person name="Inagaki F."/>
            <person name="Takami H."/>
        </authorList>
    </citation>
    <scope>NUCLEOTIDE SEQUENCE</scope>
    <source>
        <strain evidence="7">Expedition CK06-06</strain>
    </source>
</reference>
<evidence type="ECO:0000256" key="1">
    <source>
        <dbReference type="ARBA" id="ARBA00022679"/>
    </source>
</evidence>
<evidence type="ECO:0000256" key="2">
    <source>
        <dbReference type="ARBA" id="ARBA00022695"/>
    </source>
</evidence>
<dbReference type="GO" id="GO:0008408">
    <property type="term" value="F:3'-5' exonuclease activity"/>
    <property type="evidence" value="ECO:0007669"/>
    <property type="project" value="InterPro"/>
</dbReference>
<evidence type="ECO:0000313" key="7">
    <source>
        <dbReference type="EMBL" id="GAG34837.1"/>
    </source>
</evidence>
<keyword evidence="1" id="KW-0808">Transferase</keyword>
<evidence type="ECO:0000259" key="6">
    <source>
        <dbReference type="Pfam" id="PF17657"/>
    </source>
</evidence>
<dbReference type="EMBL" id="BARS01048278">
    <property type="protein sequence ID" value="GAG34837.1"/>
    <property type="molecule type" value="Genomic_DNA"/>
</dbReference>
<evidence type="ECO:0000259" key="5">
    <source>
        <dbReference type="Pfam" id="PF07733"/>
    </source>
</evidence>
<protein>
    <submittedName>
        <fullName evidence="7">Uncharacterized protein</fullName>
    </submittedName>
</protein>
<feature type="non-terminal residue" evidence="7">
    <location>
        <position position="1"/>
    </location>
</feature>
<accession>X0XHE5</accession>
<sequence>GPGRGSVAGSLTAYCLNITNIDPIKYGLLFERFLNPQRISMPDIDIDFCINGRDEVIRYVADKYGRDNVGQIITFGTMKARAVIRDVGRTLNIPLGEVDRIAKLVPEGPGVSLERAIQEEPELKRLEEGEEQTKKLLTISRALEGLSRHASTHASGVVISDRPLVEYLPLFKGSRDEIMTQFTMDKIEQLGLIKFDFLGLKTLTVIKQALRLIEQTTGQKLIIDKIPLNDEATYHLVSEGKTTG</sequence>
<feature type="non-terminal residue" evidence="7">
    <location>
        <position position="244"/>
    </location>
</feature>
<keyword evidence="4" id="KW-0239">DNA-directed DNA polymerase</keyword>
<dbReference type="InterPro" id="IPR040982">
    <property type="entry name" value="DNA_pol3_finger"/>
</dbReference>
<feature type="domain" description="DNA polymerase III alpha subunit finger" evidence="6">
    <location>
        <begin position="202"/>
        <end position="244"/>
    </location>
</feature>
<dbReference type="PANTHER" id="PTHR32294:SF0">
    <property type="entry name" value="DNA POLYMERASE III SUBUNIT ALPHA"/>
    <property type="match status" value="1"/>
</dbReference>
<dbReference type="AlphaFoldDB" id="X0XHE5"/>
<proteinExistence type="predicted"/>
<dbReference type="GO" id="GO:0003887">
    <property type="term" value="F:DNA-directed DNA polymerase activity"/>
    <property type="evidence" value="ECO:0007669"/>
    <property type="project" value="UniProtKB-KW"/>
</dbReference>
<dbReference type="InterPro" id="IPR011708">
    <property type="entry name" value="DNA_pol3_alpha_NTPase_dom"/>
</dbReference>
<comment type="caution">
    <text evidence="7">The sequence shown here is derived from an EMBL/GenBank/DDBJ whole genome shotgun (WGS) entry which is preliminary data.</text>
</comment>
<gene>
    <name evidence="7" type="ORF">S01H1_72399</name>
</gene>
<dbReference type="Gene3D" id="1.10.10.1600">
    <property type="entry name" value="Bacterial DNA polymerase III alpha subunit, thumb domain"/>
    <property type="match status" value="1"/>
</dbReference>
<dbReference type="InterPro" id="IPR004805">
    <property type="entry name" value="DnaE2/DnaE/PolC"/>
</dbReference>
<dbReference type="GO" id="GO:0006260">
    <property type="term" value="P:DNA replication"/>
    <property type="evidence" value="ECO:0007669"/>
    <property type="project" value="UniProtKB-KW"/>
</dbReference>
<feature type="domain" description="Bacterial DNA polymerase III alpha subunit NTPase" evidence="5">
    <location>
        <begin position="1"/>
        <end position="199"/>
    </location>
</feature>
<dbReference type="Pfam" id="PF17657">
    <property type="entry name" value="DNA_pol3_finger"/>
    <property type="match status" value="1"/>
</dbReference>
<name>X0XHE5_9ZZZZ</name>
<evidence type="ECO:0000256" key="4">
    <source>
        <dbReference type="ARBA" id="ARBA00022932"/>
    </source>
</evidence>